<sequence>MKKLFLTLAALAVAPAAFAQVEIGLKVSPSITYLRPDSPSSTSFTSEKAKLSFGGGIFVDYFFGENYAFNTGLFLTGKGGTIGYNDRTVSPSGGTTGVRVEQKISLQYLELPLTVKLFTNEVAPDTRVYFQVGGSLAVPVQARIDGEKYYTDPYDNNNQTKAGSHILDIDANLIGGAGVEYQLGQSTKLLAGISYHHGLVDFDRYFEKNRGFSDVNIKNSLFALDLGLKF</sequence>
<dbReference type="InterPro" id="IPR011250">
    <property type="entry name" value="OMP/PagP_B-barrel"/>
</dbReference>
<feature type="chain" id="PRO_5029457187" evidence="1">
    <location>
        <begin position="20"/>
        <end position="230"/>
    </location>
</feature>
<dbReference type="InterPro" id="IPR025665">
    <property type="entry name" value="Beta-barrel_OMP_2"/>
</dbReference>
<dbReference type="AlphaFoldDB" id="A0A7K1TI23"/>
<reference evidence="3 4" key="1">
    <citation type="submission" date="2019-12" db="EMBL/GenBank/DDBJ databases">
        <title>Hymenobacter sp. HMF4947 Genome sequencing and assembly.</title>
        <authorList>
            <person name="Kang H."/>
            <person name="Cha I."/>
            <person name="Kim H."/>
            <person name="Joh K."/>
        </authorList>
    </citation>
    <scope>NUCLEOTIDE SEQUENCE [LARGE SCALE GENOMIC DNA]</scope>
    <source>
        <strain evidence="3 4">HMF4947</strain>
    </source>
</reference>
<name>A0A7K1TI23_9BACT</name>
<dbReference type="Gene3D" id="2.40.160.20">
    <property type="match status" value="1"/>
</dbReference>
<organism evidence="3 4">
    <name type="scientific">Hymenobacter ginkgonis</name>
    <dbReference type="NCBI Taxonomy" id="2682976"/>
    <lineage>
        <taxon>Bacteria</taxon>
        <taxon>Pseudomonadati</taxon>
        <taxon>Bacteroidota</taxon>
        <taxon>Cytophagia</taxon>
        <taxon>Cytophagales</taxon>
        <taxon>Hymenobacteraceae</taxon>
        <taxon>Hymenobacter</taxon>
    </lineage>
</organism>
<proteinExistence type="predicted"/>
<keyword evidence="1" id="KW-0732">Signal</keyword>
<evidence type="ECO:0000256" key="1">
    <source>
        <dbReference type="SAM" id="SignalP"/>
    </source>
</evidence>
<accession>A0A7K1TI23</accession>
<dbReference type="Proteomes" id="UP000441336">
    <property type="component" value="Unassembled WGS sequence"/>
</dbReference>
<gene>
    <name evidence="3" type="ORF">GO988_16855</name>
</gene>
<evidence type="ECO:0000259" key="2">
    <source>
        <dbReference type="Pfam" id="PF13568"/>
    </source>
</evidence>
<evidence type="ECO:0000313" key="4">
    <source>
        <dbReference type="Proteomes" id="UP000441336"/>
    </source>
</evidence>
<dbReference type="SUPFAM" id="SSF56925">
    <property type="entry name" value="OMPA-like"/>
    <property type="match status" value="1"/>
</dbReference>
<dbReference type="RefSeq" id="WP_157567684.1">
    <property type="nucleotide sequence ID" value="NZ_WQKZ01000004.1"/>
</dbReference>
<dbReference type="Pfam" id="PF13568">
    <property type="entry name" value="OMP_b-brl_2"/>
    <property type="match status" value="1"/>
</dbReference>
<comment type="caution">
    <text evidence="3">The sequence shown here is derived from an EMBL/GenBank/DDBJ whole genome shotgun (WGS) entry which is preliminary data.</text>
</comment>
<dbReference type="EMBL" id="WQKZ01000004">
    <property type="protein sequence ID" value="MVN78002.1"/>
    <property type="molecule type" value="Genomic_DNA"/>
</dbReference>
<protein>
    <submittedName>
        <fullName evidence="3">Outer membrane beta-barrel protein</fullName>
    </submittedName>
</protein>
<feature type="domain" description="Outer membrane protein beta-barrel" evidence="2">
    <location>
        <begin position="18"/>
        <end position="202"/>
    </location>
</feature>
<keyword evidence="4" id="KW-1185">Reference proteome</keyword>
<evidence type="ECO:0000313" key="3">
    <source>
        <dbReference type="EMBL" id="MVN78002.1"/>
    </source>
</evidence>
<feature type="signal peptide" evidence="1">
    <location>
        <begin position="1"/>
        <end position="19"/>
    </location>
</feature>